<evidence type="ECO:0000259" key="1">
    <source>
        <dbReference type="PROSITE" id="PS51186"/>
    </source>
</evidence>
<dbReference type="GO" id="GO:0016746">
    <property type="term" value="F:acyltransferase activity"/>
    <property type="evidence" value="ECO:0007669"/>
    <property type="project" value="UniProtKB-KW"/>
</dbReference>
<dbReference type="PANTHER" id="PTHR43792:SF1">
    <property type="entry name" value="N-ACETYLTRANSFERASE DOMAIN-CONTAINING PROTEIN"/>
    <property type="match status" value="1"/>
</dbReference>
<sequence length="188" mass="21243">MAEFRLETDRLILRGWRQEDVDPFMQALDTPDVMRWLGGSQPRSHYAAMQQTMAQMQADAGHCFWIMESRADGAILGFCGPRRGRHAGTPIYGEVELGWRLAASHWGRGLAKEAARAAIDWCRLNLPDRRVVAYTVPGNSASWGLMRALGMTRREEMDFDHPAFAQGHPLRRHIVYALDHPDGHPSPP</sequence>
<reference evidence="3" key="1">
    <citation type="journal article" date="2019" name="Int. J. Syst. Evol. Microbiol.">
        <title>The Global Catalogue of Microorganisms (GCM) 10K type strain sequencing project: providing services to taxonomists for standard genome sequencing and annotation.</title>
        <authorList>
            <consortium name="The Broad Institute Genomics Platform"/>
            <consortium name="The Broad Institute Genome Sequencing Center for Infectious Disease"/>
            <person name="Wu L."/>
            <person name="Ma J."/>
        </authorList>
    </citation>
    <scope>NUCLEOTIDE SEQUENCE [LARGE SCALE GENOMIC DNA]</scope>
    <source>
        <strain evidence="3">CCM 7491</strain>
    </source>
</reference>
<keyword evidence="2" id="KW-0012">Acyltransferase</keyword>
<dbReference type="RefSeq" id="WP_380795982.1">
    <property type="nucleotide sequence ID" value="NZ_JBHRVU010000004.1"/>
</dbReference>
<comment type="caution">
    <text evidence="2">The sequence shown here is derived from an EMBL/GenBank/DDBJ whole genome shotgun (WGS) entry which is preliminary data.</text>
</comment>
<dbReference type="SUPFAM" id="SSF55729">
    <property type="entry name" value="Acyl-CoA N-acyltransferases (Nat)"/>
    <property type="match status" value="1"/>
</dbReference>
<evidence type="ECO:0000313" key="2">
    <source>
        <dbReference type="EMBL" id="MFC3441966.1"/>
    </source>
</evidence>
<feature type="domain" description="N-acetyltransferase" evidence="1">
    <location>
        <begin position="11"/>
        <end position="181"/>
    </location>
</feature>
<evidence type="ECO:0000313" key="3">
    <source>
        <dbReference type="Proteomes" id="UP001595681"/>
    </source>
</evidence>
<dbReference type="InterPro" id="IPR016181">
    <property type="entry name" value="Acyl_CoA_acyltransferase"/>
</dbReference>
<proteinExistence type="predicted"/>
<dbReference type="InterPro" id="IPR000182">
    <property type="entry name" value="GNAT_dom"/>
</dbReference>
<protein>
    <submittedName>
        <fullName evidence="2">GNAT family N-acetyltransferase</fullName>
        <ecNumber evidence="2">2.3.-.-</ecNumber>
    </submittedName>
</protein>
<keyword evidence="2" id="KW-0808">Transferase</keyword>
<dbReference type="PANTHER" id="PTHR43792">
    <property type="entry name" value="GNAT FAMILY, PUTATIVE (AFU_ORTHOLOGUE AFUA_3G00765)-RELATED-RELATED"/>
    <property type="match status" value="1"/>
</dbReference>
<dbReference type="PROSITE" id="PS51186">
    <property type="entry name" value="GNAT"/>
    <property type="match status" value="1"/>
</dbReference>
<gene>
    <name evidence="2" type="ORF">ACFOKF_12385</name>
</gene>
<dbReference type="EMBL" id="JBHRVU010000004">
    <property type="protein sequence ID" value="MFC3441966.1"/>
    <property type="molecule type" value="Genomic_DNA"/>
</dbReference>
<dbReference type="InterPro" id="IPR051531">
    <property type="entry name" value="N-acetyltransferase"/>
</dbReference>
<dbReference type="Proteomes" id="UP001595681">
    <property type="component" value="Unassembled WGS sequence"/>
</dbReference>
<keyword evidence="3" id="KW-1185">Reference proteome</keyword>
<accession>A0ABV7NEN9</accession>
<name>A0ABV7NEN9_9SPHN</name>
<dbReference type="Gene3D" id="3.40.630.30">
    <property type="match status" value="1"/>
</dbReference>
<dbReference type="Pfam" id="PF13302">
    <property type="entry name" value="Acetyltransf_3"/>
    <property type="match status" value="1"/>
</dbReference>
<dbReference type="EC" id="2.3.-.-" evidence="2"/>
<organism evidence="2 3">
    <name type="scientific">Sphingobium rhizovicinum</name>
    <dbReference type="NCBI Taxonomy" id="432308"/>
    <lineage>
        <taxon>Bacteria</taxon>
        <taxon>Pseudomonadati</taxon>
        <taxon>Pseudomonadota</taxon>
        <taxon>Alphaproteobacteria</taxon>
        <taxon>Sphingomonadales</taxon>
        <taxon>Sphingomonadaceae</taxon>
        <taxon>Sphingobium</taxon>
    </lineage>
</organism>